<keyword evidence="1" id="KW-0614">Plasmid</keyword>
<sequence length="44" mass="4966">MKLKQDISKTIAIRKAIDSELKTVKEAMKINANDTPYKSCSEHS</sequence>
<dbReference type="AlphaFoldDB" id="W5SGA9"/>
<geneLocation type="plasmid" evidence="1">
    <name>unnamed</name>
</geneLocation>
<protein>
    <recommendedName>
        <fullName evidence="2">Variable outer membrane protein</fullName>
    </recommendedName>
</protein>
<proteinExistence type="predicted"/>
<name>W5SGA9_9SPIR</name>
<reference evidence="1" key="1">
    <citation type="submission" date="2013-02" db="EMBL/GenBank/DDBJ databases">
        <title>Comparative genomics of Borrelia species.</title>
        <authorList>
            <person name="Schwan T.G."/>
            <person name="Raffel S.J."/>
            <person name="Porcella S.F."/>
        </authorList>
    </citation>
    <scope>NUCLEOTIDE SEQUENCE</scope>
    <source>
        <strain evidence="1">YOR</strain>
        <plasmid evidence="1">unnamed</plasmid>
    </source>
</reference>
<accession>W5SGA9</accession>
<evidence type="ECO:0000313" key="1">
    <source>
        <dbReference type="EMBL" id="AHH04176.1"/>
    </source>
</evidence>
<dbReference type="HOGENOM" id="CLU_3213193_0_0_12"/>
<dbReference type="EMBL" id="CP004160">
    <property type="protein sequence ID" value="AHH04176.1"/>
    <property type="molecule type" value="Genomic_DNA"/>
</dbReference>
<evidence type="ECO:0008006" key="2">
    <source>
        <dbReference type="Google" id="ProtNLM"/>
    </source>
</evidence>
<organism evidence="1">
    <name type="scientific">Borrelia nietonii YOR</name>
    <dbReference type="NCBI Taxonomy" id="1293576"/>
    <lineage>
        <taxon>Bacteria</taxon>
        <taxon>Pseudomonadati</taxon>
        <taxon>Spirochaetota</taxon>
        <taxon>Spirochaetia</taxon>
        <taxon>Spirochaetales</taxon>
        <taxon>Borreliaceae</taxon>
        <taxon>Borrelia</taxon>
        <taxon>Borrelia nietonii</taxon>
    </lineage>
</organism>
<dbReference type="RefSeq" id="WP_276325096.1">
    <property type="nucleotide sequence ID" value="NZ_CP004160.1"/>
</dbReference>
<gene>
    <name evidence="1" type="ORF">BHY_1225</name>
</gene>